<dbReference type="Proteomes" id="UP001164776">
    <property type="component" value="Unassembled WGS sequence"/>
</dbReference>
<name>A0A9W7XBZ2_9POAL</name>
<feature type="region of interest" description="Disordered" evidence="1">
    <location>
        <begin position="69"/>
        <end position="94"/>
    </location>
</feature>
<sequence>MVVLMEEFHGLSLKRKGADEPELFSAGGYDRSGSGFPLACRATKMRRLACPDGPQRWDEPEVDSGAVTTATAGQGDVPMGDDAAPTPSLPGDDEKAVVLYGDAGRRGREDDDDSRSAPRLALRAHADWVRAMLWEADSRTVRELLAGAQEQGSDDLALAVVPWVPPSTAEVTEPSTAEEATTDGRDDSEGVAAMDVEGGDEEERGHAHPSTGRQPYGAGAAEGFVYRWPQHCMAPPQMPAVAPASPVMWSW</sequence>
<dbReference type="EMBL" id="MU629633">
    <property type="protein sequence ID" value="KAJ1255827.1"/>
    <property type="molecule type" value="Genomic_DNA"/>
</dbReference>
<evidence type="ECO:0000313" key="2">
    <source>
        <dbReference type="EMBL" id="KAJ1255827.1"/>
    </source>
</evidence>
<dbReference type="AlphaFoldDB" id="A0A9W7XBZ2"/>
<feature type="compositionally biased region" description="Polar residues" evidence="1">
    <location>
        <begin position="169"/>
        <end position="179"/>
    </location>
</feature>
<evidence type="ECO:0000313" key="3">
    <source>
        <dbReference type="Proteomes" id="UP001164776"/>
    </source>
</evidence>
<dbReference type="PANTHER" id="PTHR35510">
    <property type="entry name" value="DBH-LIKE MONOOXYGENASE"/>
    <property type="match status" value="1"/>
</dbReference>
<comment type="caution">
    <text evidence="2">The sequence shown here is derived from an EMBL/GenBank/DDBJ whole genome shotgun (WGS) entry which is preliminary data.</text>
</comment>
<proteinExistence type="predicted"/>
<feature type="region of interest" description="Disordered" evidence="1">
    <location>
        <begin position="167"/>
        <end position="216"/>
    </location>
</feature>
<reference evidence="2 3" key="1">
    <citation type="submission" date="2022-10" db="EMBL/GenBank/DDBJ databases">
        <title>WGS assembly of Paspalum vaginatum 540-79.</title>
        <authorList>
            <person name="Sun G."/>
            <person name="Wase N."/>
            <person name="Shu S."/>
            <person name="Jenkins J."/>
            <person name="Zhou B."/>
            <person name="Torres-Rodriguez J."/>
            <person name="Chen C."/>
            <person name="Sandor L."/>
            <person name="Plott C."/>
            <person name="Yoshinga Y."/>
            <person name="Daum C."/>
            <person name="Qi P."/>
            <person name="Barry K."/>
            <person name="Lipzen A."/>
            <person name="Berry L."/>
            <person name="Pedersen C."/>
            <person name="Gottilla T."/>
            <person name="Foltz A."/>
            <person name="Yu H."/>
            <person name="O'Malley R."/>
            <person name="Zhang C."/>
            <person name="Devos K."/>
            <person name="Sigmon B."/>
            <person name="Yu B."/>
            <person name="Obata T."/>
            <person name="Schmutz J."/>
            <person name="Schnable J."/>
        </authorList>
    </citation>
    <scope>NUCLEOTIDE SEQUENCE [LARGE SCALE GENOMIC DNA]</scope>
    <source>
        <strain evidence="3">cv. 540-79</strain>
    </source>
</reference>
<organism evidence="2 3">
    <name type="scientific">Paspalum vaginatum</name>
    <name type="common">seashore paspalum</name>
    <dbReference type="NCBI Taxonomy" id="158149"/>
    <lineage>
        <taxon>Eukaryota</taxon>
        <taxon>Viridiplantae</taxon>
        <taxon>Streptophyta</taxon>
        <taxon>Embryophyta</taxon>
        <taxon>Tracheophyta</taxon>
        <taxon>Spermatophyta</taxon>
        <taxon>Magnoliopsida</taxon>
        <taxon>Liliopsida</taxon>
        <taxon>Poales</taxon>
        <taxon>Poaceae</taxon>
        <taxon>PACMAD clade</taxon>
        <taxon>Panicoideae</taxon>
        <taxon>Andropogonodae</taxon>
        <taxon>Paspaleae</taxon>
        <taxon>Paspalinae</taxon>
        <taxon>Paspalum</taxon>
    </lineage>
</organism>
<accession>A0A9W7XBZ2</accession>
<protein>
    <submittedName>
        <fullName evidence="2">Uncharacterized protein</fullName>
    </submittedName>
</protein>
<dbReference type="OrthoDB" id="691075at2759"/>
<evidence type="ECO:0000256" key="1">
    <source>
        <dbReference type="SAM" id="MobiDB-lite"/>
    </source>
</evidence>
<keyword evidence="3" id="KW-1185">Reference proteome</keyword>
<dbReference type="PANTHER" id="PTHR35510:SF2">
    <property type="entry name" value="OS08G0520600 PROTEIN"/>
    <property type="match status" value="1"/>
</dbReference>
<gene>
    <name evidence="2" type="ORF">BS78_K153100</name>
</gene>